<accession>A0AA47I0A8</accession>
<gene>
    <name evidence="2" type="ORF">OSV15_08245</name>
</gene>
<feature type="compositionally biased region" description="Polar residues" evidence="1">
    <location>
        <begin position="48"/>
        <end position="59"/>
    </location>
</feature>
<organism evidence="2 3">
    <name type="scientific">Stutzerimonas frequens</name>
    <dbReference type="NCBI Taxonomy" id="2968969"/>
    <lineage>
        <taxon>Bacteria</taxon>
        <taxon>Pseudomonadati</taxon>
        <taxon>Pseudomonadota</taxon>
        <taxon>Gammaproteobacteria</taxon>
        <taxon>Pseudomonadales</taxon>
        <taxon>Pseudomonadaceae</taxon>
        <taxon>Stutzerimonas</taxon>
    </lineage>
</organism>
<dbReference type="AlphaFoldDB" id="A0AA47I0A8"/>
<protein>
    <submittedName>
        <fullName evidence="2">Uncharacterized protein</fullName>
    </submittedName>
</protein>
<evidence type="ECO:0000313" key="2">
    <source>
        <dbReference type="EMBL" id="WAE55004.1"/>
    </source>
</evidence>
<feature type="region of interest" description="Disordered" evidence="1">
    <location>
        <begin position="41"/>
        <end position="68"/>
    </location>
</feature>
<dbReference type="EMBL" id="CP113257">
    <property type="protein sequence ID" value="WAE55004.1"/>
    <property type="molecule type" value="Genomic_DNA"/>
</dbReference>
<reference evidence="2" key="1">
    <citation type="submission" date="2022-11" db="EMBL/GenBank/DDBJ databases">
        <title>Genomic of Pseudomonas TF18.</title>
        <authorList>
            <person name="Liu T."/>
        </authorList>
    </citation>
    <scope>NUCLEOTIDE SEQUENCE</scope>
    <source>
        <strain evidence="2">TF18</strain>
    </source>
</reference>
<evidence type="ECO:0000256" key="1">
    <source>
        <dbReference type="SAM" id="MobiDB-lite"/>
    </source>
</evidence>
<proteinExistence type="predicted"/>
<sequence length="68" mass="7443">MAPGLFSYEIAVKNLLKTSTQHHLDLGIDLCLVATSTRPTRPLKLSEGESSSFNNQVDNSVDDPGFEH</sequence>
<evidence type="ECO:0000313" key="3">
    <source>
        <dbReference type="Proteomes" id="UP001164632"/>
    </source>
</evidence>
<dbReference type="RefSeq" id="WP_232964080.1">
    <property type="nucleotide sequence ID" value="NZ_CP113257.1"/>
</dbReference>
<name>A0AA47I0A8_9GAMM</name>
<dbReference type="Proteomes" id="UP001164632">
    <property type="component" value="Chromosome"/>
</dbReference>